<evidence type="ECO:0000256" key="5">
    <source>
        <dbReference type="ARBA" id="ARBA00010810"/>
    </source>
</evidence>
<accession>A0ABP0I6Y7</accession>
<evidence type="ECO:0000256" key="1">
    <source>
        <dbReference type="ARBA" id="ARBA00001936"/>
    </source>
</evidence>
<evidence type="ECO:0000256" key="13">
    <source>
        <dbReference type="ARBA" id="ARBA00023136"/>
    </source>
</evidence>
<evidence type="ECO:0000259" key="19">
    <source>
        <dbReference type="Pfam" id="PF21436"/>
    </source>
</evidence>
<keyword evidence="12 17" id="KW-1133">Transmembrane helix</keyword>
<feature type="region of interest" description="Disordered" evidence="16">
    <location>
        <begin position="473"/>
        <end position="500"/>
    </location>
</feature>
<evidence type="ECO:0000313" key="21">
    <source>
        <dbReference type="Proteomes" id="UP001642464"/>
    </source>
</evidence>
<name>A0ABP0I6Y7_9DINO</name>
<dbReference type="InterPro" id="IPR048999">
    <property type="entry name" value="STT3-PglB_core"/>
</dbReference>
<keyword evidence="9 17" id="KW-0812">Transmembrane</keyword>
<comment type="pathway">
    <text evidence="4">Protein modification; protein glycosylation.</text>
</comment>
<comment type="cofactor">
    <cofactor evidence="2">
        <name>Mg(2+)</name>
        <dbReference type="ChEBI" id="CHEBI:18420"/>
    </cofactor>
</comment>
<comment type="catalytic activity">
    <reaction evidence="15">
        <text>a di-trans,poly-cis-dolichyl diphosphooligosaccharide + L-asparaginyl-[protein] = N(4)-(oligosaccharide-(1-&gt;4)-N-acetyl-beta-D-glucosaminyl-(1-&gt;4)-N-acetyl-beta-D-glucosaminyl)-L-asparaginyl-[protein] + a di-trans,poly-cis-dolichyl diphosphate + H(+)</text>
        <dbReference type="Rhea" id="RHEA:22980"/>
        <dbReference type="Rhea" id="RHEA-COMP:12804"/>
        <dbReference type="Rhea" id="RHEA-COMP:12805"/>
        <dbReference type="Rhea" id="RHEA-COMP:19506"/>
        <dbReference type="Rhea" id="RHEA-COMP:19509"/>
        <dbReference type="ChEBI" id="CHEBI:15378"/>
        <dbReference type="ChEBI" id="CHEBI:50347"/>
        <dbReference type="ChEBI" id="CHEBI:57497"/>
        <dbReference type="ChEBI" id="CHEBI:57570"/>
        <dbReference type="ChEBI" id="CHEBI:132529"/>
        <dbReference type="EC" id="2.4.99.18"/>
    </reaction>
</comment>
<keyword evidence="7" id="KW-0328">Glycosyltransferase</keyword>
<evidence type="ECO:0000256" key="9">
    <source>
        <dbReference type="ARBA" id="ARBA00022692"/>
    </source>
</evidence>
<feature type="transmembrane region" description="Helical" evidence="17">
    <location>
        <begin position="21"/>
        <end position="39"/>
    </location>
</feature>
<reference evidence="20 21" key="1">
    <citation type="submission" date="2024-02" db="EMBL/GenBank/DDBJ databases">
        <authorList>
            <person name="Chen Y."/>
            <person name="Shah S."/>
            <person name="Dougan E. K."/>
            <person name="Thang M."/>
            <person name="Chan C."/>
        </authorList>
    </citation>
    <scope>NUCLEOTIDE SEQUENCE [LARGE SCALE GENOMIC DNA]</scope>
</reference>
<dbReference type="Proteomes" id="UP001642464">
    <property type="component" value="Unassembled WGS sequence"/>
</dbReference>
<comment type="subcellular location">
    <subcellularLocation>
        <location evidence="3">Endomembrane system</location>
        <topology evidence="3">Multi-pass membrane protein</topology>
    </subcellularLocation>
</comment>
<feature type="compositionally biased region" description="Basic and acidic residues" evidence="16">
    <location>
        <begin position="829"/>
        <end position="844"/>
    </location>
</feature>
<dbReference type="PANTHER" id="PTHR13872:SF1">
    <property type="entry name" value="DOLICHYL-DIPHOSPHOOLIGOSACCHARIDE--PROTEIN GLYCOSYLTRANSFERASE SUBUNIT STT3B"/>
    <property type="match status" value="1"/>
</dbReference>
<evidence type="ECO:0000259" key="18">
    <source>
        <dbReference type="Pfam" id="PF02516"/>
    </source>
</evidence>
<evidence type="ECO:0000256" key="14">
    <source>
        <dbReference type="ARBA" id="ARBA00023211"/>
    </source>
</evidence>
<feature type="region of interest" description="Disordered" evidence="16">
    <location>
        <begin position="808"/>
        <end position="845"/>
    </location>
</feature>
<dbReference type="InterPro" id="IPR048307">
    <property type="entry name" value="STT3_N"/>
</dbReference>
<keyword evidence="13 17" id="KW-0472">Membrane</keyword>
<gene>
    <name evidence="20" type="ORF">SCF082_LOCUS5603</name>
</gene>
<dbReference type="EMBL" id="CAXAMM010003047">
    <property type="protein sequence ID" value="CAK8998337.1"/>
    <property type="molecule type" value="Genomic_DNA"/>
</dbReference>
<evidence type="ECO:0000256" key="15">
    <source>
        <dbReference type="ARBA" id="ARBA00048829"/>
    </source>
</evidence>
<sequence length="1190" mass="133389">MIGVHALMLVAMGRFTSGVHRAYSLFFIVGTLGAIQIPVVGMQPLRSLEQMGPLLVFIGFQVLAFCDFQRHRREKMKDPMGTWEFVRFRIMNRGCRCPIERCLLHGSTNGYRMCCLMLVALAIVAVPWKTGEVLRHWCTHGALLYPTGYFGPLSSRIRGALETDGHFVGPMDWLHQQLVAHLLLTRVNNPRCPSQPLASAGSLAMQSSKSDSAIICPRGALPGWRLPREGPEDGGGEMKVMDRLGDLEAGEVSPAFTTGLSRGAASHTRLRASSHESPAQHRWNEVMLKHKKIETTRERDQKYIGLMVEHKEDLRQARMTRLVESITSGKGPDYEASLQLNFFHNMREKQIVKNYMDWDENIFGPAARKAFFHLNRRKSKRLSFHLEEEPFRLYVDNTKDPAKRPLQQSASEKTMNADLEAAARTTKPLAAPGSSLTTKELLRSQSRPVLEPDLWGMYGSSVFGRFNQILDPNNDGRSLRRQGRNAHLPSTNDGGGEVAGTKHSRLFGYHDKGVLQSHRDRGEATVFKSQEGSSCAAPAQDHFTYPEGPEVVSLSVEMEMDAVGTSPGSWKESGLGEPMFSLDGFATCNCFHDHVQRFALEHCNEEQCHEAYLLHRTFRQQLEETNLELLEEALKEAKCSEDLYTSASCEVVMEELFALLDYQSFLEVMQRATVATDRAASGAPQATVSQGYPREWSSGAPEVYVRSAANSGFFGRCFAEASHLGLPLDYVLLGGLVSIFQRNNGFYFMCLYGYIASHFSGKMSRLVLICGPIVSVACGIWCGFLLDMVIDPFLLLLGKKGYVAPTATAPPTSADEKSSGKAKQGKSQKGKDAKPTRRNERVAEVELEEWEEESRPGGAMQLKRFLKSSYQQLFPGSSLEDAKKLRQDADSKVLLVLLRCALAIAFVVYMLTMSEMSSAVPKYIEHCKSIGQQVASPTVMYAVQQRDGSLYIVRDYYDGYKWLEQNTATDARVMAWWDYGYQITGIANRTSIADGNTWNHEHIATLGRTLTSEVKRAHNVIRHLADYVLVWGGGQRDDLGKSPHLARIGNSVFPDHCGDDDPKCNKFGFYSNKVPTPMMEKSLLYKLVEHNNKEGVSVNEKLFKHVHTTKHGLMRIYEVQNVSQESKDWIADPKNRICDAPGSWYCVGQYPPALNKLIAKRRNFAQIEDFNKKGEKSAYTRLIEKEKGEL</sequence>
<evidence type="ECO:0000256" key="12">
    <source>
        <dbReference type="ARBA" id="ARBA00022989"/>
    </source>
</evidence>
<evidence type="ECO:0000313" key="20">
    <source>
        <dbReference type="EMBL" id="CAK8998337.1"/>
    </source>
</evidence>
<keyword evidence="10" id="KW-0479">Metal-binding</keyword>
<evidence type="ECO:0000256" key="11">
    <source>
        <dbReference type="ARBA" id="ARBA00022842"/>
    </source>
</evidence>
<evidence type="ECO:0000256" key="6">
    <source>
        <dbReference type="ARBA" id="ARBA00012605"/>
    </source>
</evidence>
<dbReference type="PANTHER" id="PTHR13872">
    <property type="entry name" value="DOLICHYL-DIPHOSPHOOLIGOSACCHARIDE--PROTEIN GLYCOSYLTRANSFERASE SUBUNIT"/>
    <property type="match status" value="1"/>
</dbReference>
<evidence type="ECO:0000256" key="10">
    <source>
        <dbReference type="ARBA" id="ARBA00022723"/>
    </source>
</evidence>
<evidence type="ECO:0000256" key="7">
    <source>
        <dbReference type="ARBA" id="ARBA00022676"/>
    </source>
</evidence>
<evidence type="ECO:0000256" key="4">
    <source>
        <dbReference type="ARBA" id="ARBA00004922"/>
    </source>
</evidence>
<dbReference type="Pfam" id="PF02516">
    <property type="entry name" value="STT3"/>
    <property type="match status" value="1"/>
</dbReference>
<keyword evidence="11" id="KW-0460">Magnesium</keyword>
<comment type="cofactor">
    <cofactor evidence="1">
        <name>Mn(2+)</name>
        <dbReference type="ChEBI" id="CHEBI:29035"/>
    </cofactor>
</comment>
<evidence type="ECO:0000256" key="16">
    <source>
        <dbReference type="SAM" id="MobiDB-lite"/>
    </source>
</evidence>
<keyword evidence="14" id="KW-0464">Manganese</keyword>
<dbReference type="InterPro" id="IPR003674">
    <property type="entry name" value="Oligo_trans_STT3"/>
</dbReference>
<organism evidence="20 21">
    <name type="scientific">Durusdinium trenchii</name>
    <dbReference type="NCBI Taxonomy" id="1381693"/>
    <lineage>
        <taxon>Eukaryota</taxon>
        <taxon>Sar</taxon>
        <taxon>Alveolata</taxon>
        <taxon>Dinophyceae</taxon>
        <taxon>Suessiales</taxon>
        <taxon>Symbiodiniaceae</taxon>
        <taxon>Durusdinium</taxon>
    </lineage>
</organism>
<comment type="caution">
    <text evidence="20">The sequence shown here is derived from an EMBL/GenBank/DDBJ whole genome shotgun (WGS) entry which is preliminary data.</text>
</comment>
<evidence type="ECO:0000256" key="3">
    <source>
        <dbReference type="ARBA" id="ARBA00004127"/>
    </source>
</evidence>
<evidence type="ECO:0000256" key="8">
    <source>
        <dbReference type="ARBA" id="ARBA00022679"/>
    </source>
</evidence>
<feature type="transmembrane region" description="Helical" evidence="17">
    <location>
        <begin position="893"/>
        <end position="912"/>
    </location>
</feature>
<evidence type="ECO:0000256" key="2">
    <source>
        <dbReference type="ARBA" id="ARBA00001946"/>
    </source>
</evidence>
<dbReference type="Gene3D" id="3.40.50.12610">
    <property type="match status" value="1"/>
</dbReference>
<protein>
    <recommendedName>
        <fullName evidence="6">dolichyl-diphosphooligosaccharide--protein glycotransferase</fullName>
        <ecNumber evidence="6">2.4.99.18</ecNumber>
    </recommendedName>
</protein>
<dbReference type="Pfam" id="PF21436">
    <property type="entry name" value="STT3-PglB_core"/>
    <property type="match status" value="1"/>
</dbReference>
<comment type="similarity">
    <text evidence="5">Belongs to the STT3 family.</text>
</comment>
<dbReference type="EC" id="2.4.99.18" evidence="6"/>
<feature type="domain" description="Oligosaccharyl transferase STT3 N-terminal" evidence="18">
    <location>
        <begin position="1"/>
        <end position="71"/>
    </location>
</feature>
<proteinExistence type="inferred from homology"/>
<keyword evidence="8" id="KW-0808">Transferase</keyword>
<keyword evidence="21" id="KW-1185">Reference proteome</keyword>
<evidence type="ECO:0000256" key="17">
    <source>
        <dbReference type="SAM" id="Phobius"/>
    </source>
</evidence>
<feature type="domain" description="STT3/PglB/AglB core" evidence="19">
    <location>
        <begin position="972"/>
        <end position="1027"/>
    </location>
</feature>
<feature type="transmembrane region" description="Helical" evidence="17">
    <location>
        <begin position="766"/>
        <end position="790"/>
    </location>
</feature>